<proteinExistence type="predicted"/>
<reference evidence="1" key="1">
    <citation type="journal article" date="2021" name="Proc. Natl. Acad. Sci. U.S.A.">
        <title>A Catalog of Tens of Thousands of Viruses from Human Metagenomes Reveals Hidden Associations with Chronic Diseases.</title>
        <authorList>
            <person name="Tisza M.J."/>
            <person name="Buck C.B."/>
        </authorList>
    </citation>
    <scope>NUCLEOTIDE SEQUENCE</scope>
    <source>
        <strain evidence="1">Ct43U4</strain>
    </source>
</reference>
<dbReference type="EMBL" id="BK015029">
    <property type="protein sequence ID" value="DAD87868.1"/>
    <property type="molecule type" value="Genomic_DNA"/>
</dbReference>
<protein>
    <submittedName>
        <fullName evidence="1">Endoplasmic reticulum vesicle transporter</fullName>
    </submittedName>
</protein>
<organism evidence="1">
    <name type="scientific">Siphoviridae sp. ct43U4</name>
    <dbReference type="NCBI Taxonomy" id="2826285"/>
    <lineage>
        <taxon>Viruses</taxon>
        <taxon>Duplodnaviria</taxon>
        <taxon>Heunggongvirae</taxon>
        <taxon>Uroviricota</taxon>
        <taxon>Caudoviricetes</taxon>
    </lineage>
</organism>
<evidence type="ECO:0000313" key="1">
    <source>
        <dbReference type="EMBL" id="DAD87868.1"/>
    </source>
</evidence>
<sequence length="53" mass="6423">MNSFRRNSFHGTPFFIFDISPLKISDSRHMIPFRHIYTSRLISWLKQGKNQRL</sequence>
<name>A0A8S5N097_9CAUD</name>
<accession>A0A8S5N097</accession>